<evidence type="ECO:0000259" key="10">
    <source>
        <dbReference type="PROSITE" id="PS51085"/>
    </source>
</evidence>
<dbReference type="EMBL" id="JACHWS010000001">
    <property type="protein sequence ID" value="MBB3036802.1"/>
    <property type="molecule type" value="Genomic_DNA"/>
</dbReference>
<dbReference type="InterPro" id="IPR017927">
    <property type="entry name" value="FAD-bd_FR_type"/>
</dbReference>
<dbReference type="CDD" id="cd06185">
    <property type="entry name" value="PDR_like"/>
    <property type="match status" value="1"/>
</dbReference>
<dbReference type="InterPro" id="IPR001041">
    <property type="entry name" value="2Fe-2S_ferredoxin-type"/>
</dbReference>
<evidence type="ECO:0000313" key="12">
    <source>
        <dbReference type="EMBL" id="MBB3036802.1"/>
    </source>
</evidence>
<dbReference type="PROSITE" id="PS51085">
    <property type="entry name" value="2FE2S_FER_2"/>
    <property type="match status" value="1"/>
</dbReference>
<dbReference type="AlphaFoldDB" id="A0A839RIZ9"/>
<dbReference type="Gene3D" id="3.40.50.80">
    <property type="entry name" value="Nucleotide-binding domain of ferredoxin-NADP reductase (FNR) module"/>
    <property type="match status" value="1"/>
</dbReference>
<dbReference type="PROSITE" id="PS51384">
    <property type="entry name" value="FAD_FR"/>
    <property type="match status" value="1"/>
</dbReference>
<proteinExistence type="predicted"/>
<dbReference type="PANTHER" id="PTHR47354">
    <property type="entry name" value="NADH OXIDOREDUCTASE HCR"/>
    <property type="match status" value="1"/>
</dbReference>
<comment type="cofactor">
    <cofactor evidence="2">
        <name>FAD</name>
        <dbReference type="ChEBI" id="CHEBI:57692"/>
    </cofactor>
</comment>
<keyword evidence="5" id="KW-0001">2Fe-2S</keyword>
<keyword evidence="3" id="KW-0285">Flavoprotein</keyword>
<dbReference type="Pfam" id="PF22290">
    <property type="entry name" value="DmmA-like_N"/>
    <property type="match status" value="1"/>
</dbReference>
<evidence type="ECO:0000256" key="3">
    <source>
        <dbReference type="ARBA" id="ARBA00022630"/>
    </source>
</evidence>
<sequence>MNEPVESASVRHTLRVKQKTWEADGVISLSLVDPSGRPLPTWEPGAHVSLRLPNGLVREYSLCSSPHDPFVWTVAVLRTPDSRGGSSYVHETLSVGELVEVEGPRNAFHLEEARRHVLIAGGIGVTPILAMARRLEERGADWTMLYTGRSRSTMAFADEVKSFGSEKVTIHADDESGGAYPDIRGMLHALDPTSLVYCCGPEPLLQAVSDAMTNASLLRVERFKAPERTASDDETSTGFDILCERSGTRVPVAENESVLDALTGAGVEVESSCTEGICGTCEVRVLRGDVDHRDFLMSPEEHEAEGTMFVCVSRCRSKELVLDL</sequence>
<dbReference type="InterPro" id="IPR006058">
    <property type="entry name" value="2Fe2S_fd_BS"/>
</dbReference>
<dbReference type="Gene3D" id="2.40.30.10">
    <property type="entry name" value="Translation factors"/>
    <property type="match status" value="1"/>
</dbReference>
<feature type="domain" description="FAD-binding FR-type" evidence="11">
    <location>
        <begin position="9"/>
        <end position="111"/>
    </location>
</feature>
<evidence type="ECO:0000256" key="8">
    <source>
        <dbReference type="ARBA" id="ARBA00023004"/>
    </source>
</evidence>
<evidence type="ECO:0000256" key="4">
    <source>
        <dbReference type="ARBA" id="ARBA00022643"/>
    </source>
</evidence>
<keyword evidence="7" id="KW-0560">Oxidoreductase</keyword>
<comment type="cofactor">
    <cofactor evidence="1">
        <name>FMN</name>
        <dbReference type="ChEBI" id="CHEBI:58210"/>
    </cofactor>
</comment>
<dbReference type="InterPro" id="IPR017938">
    <property type="entry name" value="Riboflavin_synthase-like_b-brl"/>
</dbReference>
<protein>
    <submittedName>
        <fullName evidence="12">Ferredoxin-NADP reductase</fullName>
    </submittedName>
</protein>
<keyword evidence="6" id="KW-0479">Metal-binding</keyword>
<dbReference type="InterPro" id="IPR039261">
    <property type="entry name" value="FNR_nucleotide-bd"/>
</dbReference>
<dbReference type="InterPro" id="IPR054582">
    <property type="entry name" value="DmmA-like_N"/>
</dbReference>
<keyword evidence="8" id="KW-0408">Iron</keyword>
<dbReference type="Pfam" id="PF00111">
    <property type="entry name" value="Fer2"/>
    <property type="match status" value="1"/>
</dbReference>
<comment type="caution">
    <text evidence="12">The sequence shown here is derived from an EMBL/GenBank/DDBJ whole genome shotgun (WGS) entry which is preliminary data.</text>
</comment>
<evidence type="ECO:0000256" key="1">
    <source>
        <dbReference type="ARBA" id="ARBA00001917"/>
    </source>
</evidence>
<keyword evidence="13" id="KW-1185">Reference proteome</keyword>
<dbReference type="InterPro" id="IPR012675">
    <property type="entry name" value="Beta-grasp_dom_sf"/>
</dbReference>
<dbReference type="GO" id="GO:0046872">
    <property type="term" value="F:metal ion binding"/>
    <property type="evidence" value="ECO:0007669"/>
    <property type="project" value="UniProtKB-KW"/>
</dbReference>
<dbReference type="GO" id="GO:0016491">
    <property type="term" value="F:oxidoreductase activity"/>
    <property type="evidence" value="ECO:0007669"/>
    <property type="project" value="UniProtKB-KW"/>
</dbReference>
<dbReference type="SUPFAM" id="SSF52343">
    <property type="entry name" value="Ferredoxin reductase-like, C-terminal NADP-linked domain"/>
    <property type="match status" value="1"/>
</dbReference>
<dbReference type="PROSITE" id="PS00197">
    <property type="entry name" value="2FE2S_FER_1"/>
    <property type="match status" value="1"/>
</dbReference>
<dbReference type="InterPro" id="IPR050415">
    <property type="entry name" value="MRET"/>
</dbReference>
<dbReference type="PRINTS" id="PR00409">
    <property type="entry name" value="PHDIOXRDTASE"/>
</dbReference>
<gene>
    <name evidence="12" type="ORF">FHU29_001236</name>
</gene>
<keyword evidence="9" id="KW-0411">Iron-sulfur</keyword>
<evidence type="ECO:0000256" key="5">
    <source>
        <dbReference type="ARBA" id="ARBA00022714"/>
    </source>
</evidence>
<evidence type="ECO:0000259" key="11">
    <source>
        <dbReference type="PROSITE" id="PS51384"/>
    </source>
</evidence>
<organism evidence="12 13">
    <name type="scientific">Hoyosella altamirensis</name>
    <dbReference type="NCBI Taxonomy" id="616997"/>
    <lineage>
        <taxon>Bacteria</taxon>
        <taxon>Bacillati</taxon>
        <taxon>Actinomycetota</taxon>
        <taxon>Actinomycetes</taxon>
        <taxon>Mycobacteriales</taxon>
        <taxon>Hoyosellaceae</taxon>
        <taxon>Hoyosella</taxon>
    </lineage>
</organism>
<evidence type="ECO:0000256" key="6">
    <source>
        <dbReference type="ARBA" id="ARBA00022723"/>
    </source>
</evidence>
<accession>A0A839RIZ9</accession>
<evidence type="ECO:0000256" key="7">
    <source>
        <dbReference type="ARBA" id="ARBA00023002"/>
    </source>
</evidence>
<reference evidence="12 13" key="1">
    <citation type="submission" date="2020-08" db="EMBL/GenBank/DDBJ databases">
        <title>Sequencing the genomes of 1000 actinobacteria strains.</title>
        <authorList>
            <person name="Klenk H.-P."/>
        </authorList>
    </citation>
    <scope>NUCLEOTIDE SEQUENCE [LARGE SCALE GENOMIC DNA]</scope>
    <source>
        <strain evidence="12 13">DSM 45258</strain>
    </source>
</reference>
<evidence type="ECO:0000256" key="2">
    <source>
        <dbReference type="ARBA" id="ARBA00001974"/>
    </source>
</evidence>
<dbReference type="InterPro" id="IPR036010">
    <property type="entry name" value="2Fe-2S_ferredoxin-like_sf"/>
</dbReference>
<feature type="domain" description="2Fe-2S ferredoxin-type" evidence="10">
    <location>
        <begin position="237"/>
        <end position="324"/>
    </location>
</feature>
<name>A0A839RIZ9_9ACTN</name>
<dbReference type="RefSeq" id="WP_064440804.1">
    <property type="nucleotide sequence ID" value="NZ_BDDI01000010.1"/>
</dbReference>
<evidence type="ECO:0000313" key="13">
    <source>
        <dbReference type="Proteomes" id="UP000567922"/>
    </source>
</evidence>
<evidence type="ECO:0000256" key="9">
    <source>
        <dbReference type="ARBA" id="ARBA00023014"/>
    </source>
</evidence>
<dbReference type="PANTHER" id="PTHR47354:SF1">
    <property type="entry name" value="CARNITINE MONOOXYGENASE REDUCTASE SUBUNIT"/>
    <property type="match status" value="1"/>
</dbReference>
<dbReference type="OrthoDB" id="502624at2"/>
<dbReference type="GO" id="GO:0051537">
    <property type="term" value="F:2 iron, 2 sulfur cluster binding"/>
    <property type="evidence" value="ECO:0007669"/>
    <property type="project" value="UniProtKB-KW"/>
</dbReference>
<keyword evidence="4" id="KW-0288">FMN</keyword>
<dbReference type="SUPFAM" id="SSF63380">
    <property type="entry name" value="Riboflavin synthase domain-like"/>
    <property type="match status" value="1"/>
</dbReference>
<dbReference type="SUPFAM" id="SSF54292">
    <property type="entry name" value="2Fe-2S ferredoxin-like"/>
    <property type="match status" value="1"/>
</dbReference>
<dbReference type="Proteomes" id="UP000567922">
    <property type="component" value="Unassembled WGS sequence"/>
</dbReference>
<dbReference type="Gene3D" id="3.10.20.30">
    <property type="match status" value="1"/>
</dbReference>
<dbReference type="CDD" id="cd00207">
    <property type="entry name" value="fer2"/>
    <property type="match status" value="1"/>
</dbReference>